<name>A0A0D8X921_DICVI</name>
<organism evidence="1 2">
    <name type="scientific">Dictyocaulus viviparus</name>
    <name type="common">Bovine lungworm</name>
    <dbReference type="NCBI Taxonomy" id="29172"/>
    <lineage>
        <taxon>Eukaryota</taxon>
        <taxon>Metazoa</taxon>
        <taxon>Ecdysozoa</taxon>
        <taxon>Nematoda</taxon>
        <taxon>Chromadorea</taxon>
        <taxon>Rhabditida</taxon>
        <taxon>Rhabditina</taxon>
        <taxon>Rhabditomorpha</taxon>
        <taxon>Strongyloidea</taxon>
        <taxon>Metastrongylidae</taxon>
        <taxon>Dictyocaulus</taxon>
    </lineage>
</organism>
<dbReference type="STRING" id="29172.A0A0D8X921"/>
<evidence type="ECO:0000313" key="1">
    <source>
        <dbReference type="EMBL" id="KJH40237.1"/>
    </source>
</evidence>
<protein>
    <submittedName>
        <fullName evidence="1">Uncharacterized protein</fullName>
    </submittedName>
</protein>
<dbReference type="PANTHER" id="PTHR19248">
    <property type="entry name" value="ATP-BINDING TRANSPORT PROTEIN-RELATED"/>
    <property type="match status" value="1"/>
</dbReference>
<sequence>MRLEREGMVPRVCELTWLEALEGLNIVSIAAAGWQSAALTEGMNRFLKMLEITFRRDTESYRPRINKKDSIKDMEQKKSGQFLFIDEA</sequence>
<dbReference type="Proteomes" id="UP000053766">
    <property type="component" value="Unassembled WGS sequence"/>
</dbReference>
<keyword evidence="2" id="KW-1185">Reference proteome</keyword>
<reference evidence="1 2" key="1">
    <citation type="submission" date="2013-11" db="EMBL/GenBank/DDBJ databases">
        <title>Draft genome of the bovine lungworm Dictyocaulus viviparus.</title>
        <authorList>
            <person name="Mitreva M."/>
        </authorList>
    </citation>
    <scope>NUCLEOTIDE SEQUENCE [LARGE SCALE GENOMIC DNA]</scope>
    <source>
        <strain evidence="1 2">HannoverDv2000</strain>
    </source>
</reference>
<dbReference type="InterPro" id="IPR013283">
    <property type="entry name" value="RLI1"/>
</dbReference>
<accession>A0A0D8X921</accession>
<dbReference type="EMBL" id="KN717487">
    <property type="protein sequence ID" value="KJH40237.1"/>
    <property type="molecule type" value="Genomic_DNA"/>
</dbReference>
<dbReference type="AlphaFoldDB" id="A0A0D8X921"/>
<evidence type="ECO:0000313" key="2">
    <source>
        <dbReference type="Proteomes" id="UP000053766"/>
    </source>
</evidence>
<gene>
    <name evidence="1" type="ORF">DICVIV_13822</name>
</gene>
<proteinExistence type="predicted"/>
<reference evidence="2" key="2">
    <citation type="journal article" date="2016" name="Sci. Rep.">
        <title>Dictyocaulus viviparus genome, variome and transcriptome elucidate lungworm biology and support future intervention.</title>
        <authorList>
            <person name="McNulty S.N."/>
            <person name="Strube C."/>
            <person name="Rosa B.A."/>
            <person name="Martin J.C."/>
            <person name="Tyagi R."/>
            <person name="Choi Y.J."/>
            <person name="Wang Q."/>
            <person name="Hallsworth Pepin K."/>
            <person name="Zhang X."/>
            <person name="Ozersky P."/>
            <person name="Wilson R.K."/>
            <person name="Sternberg P.W."/>
            <person name="Gasser R.B."/>
            <person name="Mitreva M."/>
        </authorList>
    </citation>
    <scope>NUCLEOTIDE SEQUENCE [LARGE SCALE GENOMIC DNA]</scope>
    <source>
        <strain evidence="2">HannoverDv2000</strain>
    </source>
</reference>
<dbReference type="OrthoDB" id="6593433at2759"/>